<dbReference type="OrthoDB" id="5315052at2759"/>
<protein>
    <submittedName>
        <fullName evidence="3">Zinc finger C2H2-type protein</fullName>
    </submittedName>
</protein>
<keyword evidence="4" id="KW-1185">Reference proteome</keyword>
<dbReference type="EMBL" id="WWBZ02000016">
    <property type="protein sequence ID" value="KAF4310441.1"/>
    <property type="molecule type" value="Genomic_DNA"/>
</dbReference>
<feature type="domain" description="C2H2-type" evidence="2">
    <location>
        <begin position="961"/>
        <end position="984"/>
    </location>
</feature>
<feature type="region of interest" description="Disordered" evidence="1">
    <location>
        <begin position="1184"/>
        <end position="1211"/>
    </location>
</feature>
<evidence type="ECO:0000256" key="1">
    <source>
        <dbReference type="SAM" id="MobiDB-lite"/>
    </source>
</evidence>
<dbReference type="InterPro" id="IPR013087">
    <property type="entry name" value="Znf_C2H2_type"/>
</dbReference>
<dbReference type="Pfam" id="PF26082">
    <property type="entry name" value="zf-C2H2_AcuF"/>
    <property type="match status" value="1"/>
</dbReference>
<feature type="compositionally biased region" description="Low complexity" evidence="1">
    <location>
        <begin position="1115"/>
        <end position="1129"/>
    </location>
</feature>
<feature type="compositionally biased region" description="Polar residues" evidence="1">
    <location>
        <begin position="262"/>
        <end position="271"/>
    </location>
</feature>
<comment type="caution">
    <text evidence="3">The sequence shown here is derived from an EMBL/GenBank/DDBJ whole genome shotgun (WGS) entry which is preliminary data.</text>
</comment>
<feature type="compositionally biased region" description="Polar residues" evidence="1">
    <location>
        <begin position="1102"/>
        <end position="1114"/>
    </location>
</feature>
<dbReference type="PANTHER" id="PTHR35391">
    <property type="entry name" value="C2H2-TYPE DOMAIN-CONTAINING PROTEIN-RELATED"/>
    <property type="match status" value="1"/>
</dbReference>
<feature type="compositionally biased region" description="Polar residues" evidence="1">
    <location>
        <begin position="238"/>
        <end position="249"/>
    </location>
</feature>
<feature type="region of interest" description="Disordered" evidence="1">
    <location>
        <begin position="76"/>
        <end position="113"/>
    </location>
</feature>
<feature type="compositionally biased region" description="Acidic residues" evidence="1">
    <location>
        <begin position="473"/>
        <end position="488"/>
    </location>
</feature>
<feature type="compositionally biased region" description="Basic and acidic residues" evidence="1">
    <location>
        <begin position="528"/>
        <end position="540"/>
    </location>
</feature>
<feature type="region of interest" description="Disordered" evidence="1">
    <location>
        <begin position="37"/>
        <end position="64"/>
    </location>
</feature>
<feature type="compositionally biased region" description="Basic residues" evidence="1">
    <location>
        <begin position="621"/>
        <end position="633"/>
    </location>
</feature>
<dbReference type="Proteomes" id="UP000572817">
    <property type="component" value="Unassembled WGS sequence"/>
</dbReference>
<organism evidence="3 4">
    <name type="scientific">Botryosphaeria dothidea</name>
    <dbReference type="NCBI Taxonomy" id="55169"/>
    <lineage>
        <taxon>Eukaryota</taxon>
        <taxon>Fungi</taxon>
        <taxon>Dikarya</taxon>
        <taxon>Ascomycota</taxon>
        <taxon>Pezizomycotina</taxon>
        <taxon>Dothideomycetes</taxon>
        <taxon>Dothideomycetes incertae sedis</taxon>
        <taxon>Botryosphaeriales</taxon>
        <taxon>Botryosphaeriaceae</taxon>
        <taxon>Botryosphaeria</taxon>
    </lineage>
</organism>
<feature type="region of interest" description="Disordered" evidence="1">
    <location>
        <begin position="1091"/>
        <end position="1148"/>
    </location>
</feature>
<feature type="compositionally biased region" description="Polar residues" evidence="1">
    <location>
        <begin position="1130"/>
        <end position="1141"/>
    </location>
</feature>
<feature type="region of interest" description="Disordered" evidence="1">
    <location>
        <begin position="300"/>
        <end position="548"/>
    </location>
</feature>
<reference evidence="3" key="1">
    <citation type="submission" date="2020-04" db="EMBL/GenBank/DDBJ databases">
        <title>Genome Assembly and Annotation of Botryosphaeria dothidea sdau 11-99, a Latent Pathogen of Apple Fruit Ring Rot in China.</title>
        <authorList>
            <person name="Yu C."/>
            <person name="Diao Y."/>
            <person name="Lu Q."/>
            <person name="Zhao J."/>
            <person name="Cui S."/>
            <person name="Peng C."/>
            <person name="He B."/>
            <person name="Liu H."/>
        </authorList>
    </citation>
    <scope>NUCLEOTIDE SEQUENCE [LARGE SCALE GENOMIC DNA]</scope>
    <source>
        <strain evidence="3">Sdau11-99</strain>
    </source>
</reference>
<gene>
    <name evidence="3" type="ORF">GTA08_BOTSDO02569</name>
</gene>
<feature type="compositionally biased region" description="Basic residues" evidence="1">
    <location>
        <begin position="40"/>
        <end position="57"/>
    </location>
</feature>
<feature type="compositionally biased region" description="Basic residues" evidence="1">
    <location>
        <begin position="427"/>
        <end position="441"/>
    </location>
</feature>
<dbReference type="PANTHER" id="PTHR35391:SF3">
    <property type="entry name" value="FINGER DOMAIN PROTEIN, PUTATIVE (AFU_ORTHOLOGUE AFUA_8G04300)-RELATED"/>
    <property type="match status" value="1"/>
</dbReference>
<feature type="compositionally biased region" description="Polar residues" evidence="1">
    <location>
        <begin position="83"/>
        <end position="113"/>
    </location>
</feature>
<dbReference type="PROSITE" id="PS00028">
    <property type="entry name" value="ZINC_FINGER_C2H2_1"/>
    <property type="match status" value="1"/>
</dbReference>
<evidence type="ECO:0000313" key="3">
    <source>
        <dbReference type="EMBL" id="KAF4310441.1"/>
    </source>
</evidence>
<dbReference type="InterPro" id="IPR058925">
    <property type="entry name" value="zf-C2H2_AcuF"/>
</dbReference>
<name>A0A8H4J0A1_9PEZI</name>
<feature type="compositionally biased region" description="Basic and acidic residues" evidence="1">
    <location>
        <begin position="392"/>
        <end position="406"/>
    </location>
</feature>
<feature type="region of interest" description="Disordered" evidence="1">
    <location>
        <begin position="572"/>
        <end position="755"/>
    </location>
</feature>
<sequence>MSLVGPVIPVHSNKNDHNHADIMNDFFAASSSDEAYRNSSHSRSHSRSRSAHSHASHHSSPEDMAAHLSIPTQDASIMGLQPPNFSQTQHSRPSNLYQDTQTAQPSFNSTGNNLSPSISSYHEHTTPETFLSDQAYTDMSQYTTPGFDDDLLDAQMNMSFLTVDAMNTFNTSFANTSVVSHNSSGPSSVNASNNNLLAPGFSTTYGASTHLISPSLTNHSSPGSSTECLANPALVSAPAQNTGAGQRSFSPGMEEHSHGMSIPQQQQSPALTASPGDNYLDVPKDRSAANFTSPVVRVENFSRDDSPARSHVSQGIGSKRSGNHLSPHDLEDSDEDEPGQSFVQEVPIRTVPVAAPSRGEDGSWVRSSSSGQAGISPEERKDMKDVYVPTLKEQEDKRLMEERNQDVAEWLTKSEVGSEAGEPDGRPRRKKQSATGRRRARSTNDIMSRQQAGLGVQFPPFDIPGPGLPINVESDEEELDPSDEEDEPSSPGSPPAQIQIENIQEEGSYFPQMSYPAEDANLPPHVRPWRDPPRTTEPSEIKYQPDTSNAAMVKFHQRARDLETASLAATLGSARRRSESELGSILQVPGVSKKIGPDTEADKPKGRTRVRKGSLLDNLKRHPTNLLKRKGSHPSHPSQQQTTSPSPPALSLETKIDEPPKRTGSWGRSKSPKPDSSPTALFKEHGSLAPFTYAKNAIRRSRSRSDIGSKTPGLSELMRTHGGPPTLSLVTPANDLDAPNPSPRGAEGSGDEEDAEYDEIGGVTMDLKVRSDPIIPTIEGFRSHARLLNPRLDEYMIERIAQEQNRRYKKLLDLKVKHLKAIKEKNCGSRNYCTALGGQSKILPPKNNNKDGEAAFAGFQIVVSSEDEIDPSEEGMIIPKPLPAGFPVPPVKRMPAEFECPLCFKVKKFFKPSDWTKHVYEDLQPFTCTFPNCGEPMSFKRKADWVRHENERHRQLENWFCNRQGCGHTCYRKDNFVQHLVREHKVPEPKARTGRTANSANKIRINLTSWQRGDDVFGGPGDISDKVWALVEACRRDTTKQPKHEPCRFCGNICPSWKKLTVHLAKHLEQISLPILPLVENKPLNADSIISPVEKPQANRPRATSSATPSNSSRYNQNLSVNSSYSSYNQEAPSSTTSTVMHTYPPPQFQNYRSQVQLQQQPQAASYSSDVASSFAVRSYPGSAATGGLQGQSRLDPNQYAPHGYPPSITPVTDFAQSGQVFHSPVEAGPFGNDLPTNLYAYNGPMGAEFASGMPMTASMQDEQQTSGGGRFRGGEYQQIPMSYPRQQPGYPYQS</sequence>
<feature type="region of interest" description="Disordered" evidence="1">
    <location>
        <begin position="1260"/>
        <end position="1295"/>
    </location>
</feature>
<feature type="compositionally biased region" description="Low complexity" evidence="1">
    <location>
        <begin position="634"/>
        <end position="644"/>
    </location>
</feature>
<feature type="region of interest" description="Disordered" evidence="1">
    <location>
        <begin position="238"/>
        <end position="285"/>
    </location>
</feature>
<feature type="compositionally biased region" description="Basic and acidic residues" evidence="1">
    <location>
        <begin position="595"/>
        <end position="605"/>
    </location>
</feature>
<evidence type="ECO:0000313" key="4">
    <source>
        <dbReference type="Proteomes" id="UP000572817"/>
    </source>
</evidence>
<accession>A0A8H4J0A1</accession>
<evidence type="ECO:0000259" key="2">
    <source>
        <dbReference type="PROSITE" id="PS00028"/>
    </source>
</evidence>
<proteinExistence type="predicted"/>
<dbReference type="SMART" id="SM00355">
    <property type="entry name" value="ZnF_C2H2"/>
    <property type="match status" value="3"/>
</dbReference>